<keyword evidence="13" id="KW-1185">Reference proteome</keyword>
<evidence type="ECO:0000256" key="7">
    <source>
        <dbReference type="ARBA" id="ARBA00023136"/>
    </source>
</evidence>
<proteinExistence type="predicted"/>
<dbReference type="InterPro" id="IPR050445">
    <property type="entry name" value="Bact_polysacc_biosynth/exp"/>
</dbReference>
<dbReference type="Proteomes" id="UP000548582">
    <property type="component" value="Unassembled WGS sequence"/>
</dbReference>
<evidence type="ECO:0000259" key="11">
    <source>
        <dbReference type="Pfam" id="PF13807"/>
    </source>
</evidence>
<evidence type="ECO:0000256" key="3">
    <source>
        <dbReference type="ARBA" id="ARBA00022692"/>
    </source>
</evidence>
<evidence type="ECO:0000256" key="2">
    <source>
        <dbReference type="ARBA" id="ARBA00022475"/>
    </source>
</evidence>
<dbReference type="Pfam" id="PF02706">
    <property type="entry name" value="Wzz"/>
    <property type="match status" value="1"/>
</dbReference>
<evidence type="ECO:0000313" key="12">
    <source>
        <dbReference type="EMBL" id="NMJ42488.1"/>
    </source>
</evidence>
<dbReference type="PANTHER" id="PTHR32309">
    <property type="entry name" value="TYROSINE-PROTEIN KINASE"/>
    <property type="match status" value="1"/>
</dbReference>
<dbReference type="AlphaFoldDB" id="A0A848EGJ2"/>
<keyword evidence="12" id="KW-0808">Transferase</keyword>
<name>A0A848EGJ2_9PROT</name>
<dbReference type="GO" id="GO:0005886">
    <property type="term" value="C:plasma membrane"/>
    <property type="evidence" value="ECO:0007669"/>
    <property type="project" value="UniProtKB-SubCell"/>
</dbReference>
<keyword evidence="3 9" id="KW-0812">Transmembrane</keyword>
<feature type="domain" description="Tyrosine-protein kinase G-rich" evidence="11">
    <location>
        <begin position="405"/>
        <end position="475"/>
    </location>
</feature>
<comment type="caution">
    <text evidence="12">The sequence shown here is derived from an EMBL/GenBank/DDBJ whole genome shotgun (WGS) entry which is preliminary data.</text>
</comment>
<keyword evidence="7 9" id="KW-0472">Membrane</keyword>
<evidence type="ECO:0000256" key="9">
    <source>
        <dbReference type="SAM" id="Phobius"/>
    </source>
</evidence>
<keyword evidence="12" id="KW-0418">Kinase</keyword>
<evidence type="ECO:0000256" key="8">
    <source>
        <dbReference type="SAM" id="Coils"/>
    </source>
</evidence>
<dbReference type="InterPro" id="IPR003856">
    <property type="entry name" value="LPS_length_determ_N"/>
</dbReference>
<dbReference type="Pfam" id="PF13807">
    <property type="entry name" value="GNVR"/>
    <property type="match status" value="1"/>
</dbReference>
<dbReference type="InterPro" id="IPR027417">
    <property type="entry name" value="P-loop_NTPase"/>
</dbReference>
<dbReference type="GO" id="GO:0004713">
    <property type="term" value="F:protein tyrosine kinase activity"/>
    <property type="evidence" value="ECO:0007669"/>
    <property type="project" value="TreeGrafter"/>
</dbReference>
<keyword evidence="8" id="KW-0175">Coiled coil</keyword>
<organism evidence="12 13">
    <name type="scientific">Neoroseomonas marina</name>
    <dbReference type="NCBI Taxonomy" id="1232220"/>
    <lineage>
        <taxon>Bacteria</taxon>
        <taxon>Pseudomonadati</taxon>
        <taxon>Pseudomonadota</taxon>
        <taxon>Alphaproteobacteria</taxon>
        <taxon>Acetobacterales</taxon>
        <taxon>Acetobacteraceae</taxon>
        <taxon>Neoroseomonas</taxon>
    </lineage>
</organism>
<evidence type="ECO:0000256" key="4">
    <source>
        <dbReference type="ARBA" id="ARBA00022741"/>
    </source>
</evidence>
<keyword evidence="2" id="KW-1003">Cell membrane</keyword>
<keyword evidence="4" id="KW-0547">Nucleotide-binding</keyword>
<dbReference type="Gene3D" id="3.40.50.300">
    <property type="entry name" value="P-loop containing nucleotide triphosphate hydrolases"/>
    <property type="match status" value="1"/>
</dbReference>
<comment type="subcellular location">
    <subcellularLocation>
        <location evidence="1">Cell membrane</location>
        <topology evidence="1">Multi-pass membrane protein</topology>
    </subcellularLocation>
</comment>
<keyword evidence="5" id="KW-0067">ATP-binding</keyword>
<dbReference type="SUPFAM" id="SSF52540">
    <property type="entry name" value="P-loop containing nucleoside triphosphate hydrolases"/>
    <property type="match status" value="1"/>
</dbReference>
<evidence type="ECO:0000313" key="13">
    <source>
        <dbReference type="Proteomes" id="UP000548582"/>
    </source>
</evidence>
<dbReference type="RefSeq" id="WP_170054703.1">
    <property type="nucleotide sequence ID" value="NZ_JABBKX010000004.1"/>
</dbReference>
<dbReference type="EMBL" id="JABBKX010000004">
    <property type="protein sequence ID" value="NMJ42488.1"/>
    <property type="molecule type" value="Genomic_DNA"/>
</dbReference>
<feature type="domain" description="Polysaccharide chain length determinant N-terminal" evidence="10">
    <location>
        <begin position="28"/>
        <end position="114"/>
    </location>
</feature>
<evidence type="ECO:0000256" key="6">
    <source>
        <dbReference type="ARBA" id="ARBA00022989"/>
    </source>
</evidence>
<keyword evidence="6 9" id="KW-1133">Transmembrane helix</keyword>
<feature type="coiled-coil region" evidence="8">
    <location>
        <begin position="343"/>
        <end position="392"/>
    </location>
</feature>
<evidence type="ECO:0000259" key="10">
    <source>
        <dbReference type="Pfam" id="PF02706"/>
    </source>
</evidence>
<reference evidence="12 13" key="1">
    <citation type="submission" date="2020-03" db="EMBL/GenBank/DDBJ databases">
        <authorList>
            <person name="Sun Q."/>
        </authorList>
    </citation>
    <scope>NUCLEOTIDE SEQUENCE [LARGE SCALE GENOMIC DNA]</scope>
    <source>
        <strain evidence="12 13">JC162</strain>
    </source>
</reference>
<dbReference type="PANTHER" id="PTHR32309:SF13">
    <property type="entry name" value="FERRIC ENTEROBACTIN TRANSPORT PROTEIN FEPE"/>
    <property type="match status" value="1"/>
</dbReference>
<feature type="transmembrane region" description="Helical" evidence="9">
    <location>
        <begin position="39"/>
        <end position="57"/>
    </location>
</feature>
<sequence length="746" mass="80438">MTVPALHLPPLRHGPETLREEEPIGVPVRRLFAVLRRRGWLVVLIVLLGVGGMLAWLNRATPEYRAEAAVLIEPRNTQVSDLQAISPDAGNANLIRTQIDILRSPAIARRVVDRLELAGAPGFSGGPGLLTRLTIMLHDTFGLFPEAARWPSSGDPRETAAAILSSRIGVQNEPRSHVLIIWIETPSAELSARIVNALAAELLEFRRRQKGAAMERAHAWFSARLDELADRMRASERTIEDYRIEHGLTELIGTRNGVTPSLTINRQQLDDIARQLVAAETERLRKEGQLAEAEAALRNGGRVDALPEVMNSPIIRTLRDQEAQAGAREAQLSATLGARAPDLQAARSQRAGFQRRLREEMANALNGLRSEVAAARAQEASLRERLAALRRVVAQDNVAEVRLQSLQAEAQANRAIYESFLTRATQLANASGIQEADAELVSEAVPAESPSSPKRGRLLLIAFGASLVSGIAFVFGLERLREGFSTPDTLESTLGIASIGVLPQTSERARKGGSSVAAAQYSASIARLRGVLQVMGTERRTRTVVVTSALPREGKSALALGLARSAARSGSRVLLICADLRSPPELPELGPSGAPGLAEILAGNLVGDGRDVLREVEKGLHVLPSGSIAGDAQELLGSPRLGKLLDWASKNFDLVLIDTPPVLPAADALLVARQADATVFAVRWERTPRAAARDALRLLNSSGAHVVGAVMTQVKLRHFARQASDGLAYLYRDHRGYYGHPGDGRG</sequence>
<dbReference type="CDD" id="cd05387">
    <property type="entry name" value="BY-kinase"/>
    <property type="match status" value="1"/>
</dbReference>
<gene>
    <name evidence="12" type="ORF">GWK16_14665</name>
</gene>
<evidence type="ECO:0000256" key="1">
    <source>
        <dbReference type="ARBA" id="ARBA00004651"/>
    </source>
</evidence>
<evidence type="ECO:0000256" key="5">
    <source>
        <dbReference type="ARBA" id="ARBA00022840"/>
    </source>
</evidence>
<protein>
    <submittedName>
        <fullName evidence="12">Polysaccharide biosynthesis tyrosine autokinase</fullName>
    </submittedName>
</protein>
<dbReference type="InterPro" id="IPR005702">
    <property type="entry name" value="Wzc-like_C"/>
</dbReference>
<dbReference type="InterPro" id="IPR032807">
    <property type="entry name" value="GNVR"/>
</dbReference>
<accession>A0A848EGJ2</accession>